<dbReference type="WBParaSite" id="OFLC_0000789401-mRNA-1">
    <property type="protein sequence ID" value="OFLC_0000789401-mRNA-1"/>
    <property type="gene ID" value="OFLC_0000789401"/>
</dbReference>
<organism evidence="4">
    <name type="scientific">Onchocerca flexuosa</name>
    <dbReference type="NCBI Taxonomy" id="387005"/>
    <lineage>
        <taxon>Eukaryota</taxon>
        <taxon>Metazoa</taxon>
        <taxon>Ecdysozoa</taxon>
        <taxon>Nematoda</taxon>
        <taxon>Chromadorea</taxon>
        <taxon>Rhabditida</taxon>
        <taxon>Spirurina</taxon>
        <taxon>Spiruromorpha</taxon>
        <taxon>Filarioidea</taxon>
        <taxon>Onchocercidae</taxon>
        <taxon>Onchocerca</taxon>
    </lineage>
</organism>
<keyword evidence="3" id="KW-1185">Reference proteome</keyword>
<evidence type="ECO:0000256" key="1">
    <source>
        <dbReference type="SAM" id="MobiDB-lite"/>
    </source>
</evidence>
<dbReference type="STRING" id="387005.A0A183HK83"/>
<evidence type="ECO:0000313" key="2">
    <source>
        <dbReference type="EMBL" id="VDO53050.1"/>
    </source>
</evidence>
<feature type="region of interest" description="Disordered" evidence="1">
    <location>
        <begin position="116"/>
        <end position="156"/>
    </location>
</feature>
<feature type="compositionally biased region" description="Polar residues" evidence="1">
    <location>
        <begin position="121"/>
        <end position="145"/>
    </location>
</feature>
<gene>
    <name evidence="2" type="ORF">OFLC_LOCUS7897</name>
</gene>
<evidence type="ECO:0000313" key="4">
    <source>
        <dbReference type="WBParaSite" id="OFLC_0000789401-mRNA-1"/>
    </source>
</evidence>
<dbReference type="AlphaFoldDB" id="A0A183HK83"/>
<evidence type="ECO:0000313" key="3">
    <source>
        <dbReference type="Proteomes" id="UP000267606"/>
    </source>
</evidence>
<accession>A0A183HK83</accession>
<name>A0A183HK83_9BILA</name>
<protein>
    <submittedName>
        <fullName evidence="4">Ovule protein</fullName>
    </submittedName>
</protein>
<sequence length="185" mass="21002">MMNKSKLFYLDTSNRNLQPIQFIDGTADLNNYANLPEDSRVFSPLHPSFPISSIKDLTPTVPHASTNHQQSIVPFSYDTNQKPNSLVAQPEQFPTMKQQAQQAPQQFPMAERIQHSPKQPLMSQQQPETSAFLPSQENSQISQHQPHFLQPEPQQMQSILSKPMLPKLSQFPTFPSFDQPAFSLS</sequence>
<dbReference type="Proteomes" id="UP000267606">
    <property type="component" value="Unassembled WGS sequence"/>
</dbReference>
<proteinExistence type="predicted"/>
<reference evidence="4" key="1">
    <citation type="submission" date="2016-06" db="UniProtKB">
        <authorList>
            <consortium name="WormBaseParasite"/>
        </authorList>
    </citation>
    <scope>IDENTIFICATION</scope>
</reference>
<reference evidence="2 3" key="2">
    <citation type="submission" date="2018-11" db="EMBL/GenBank/DDBJ databases">
        <authorList>
            <consortium name="Pathogen Informatics"/>
        </authorList>
    </citation>
    <scope>NUCLEOTIDE SEQUENCE [LARGE SCALE GENOMIC DNA]</scope>
</reference>
<dbReference type="EMBL" id="UZAJ01008550">
    <property type="protein sequence ID" value="VDO53050.1"/>
    <property type="molecule type" value="Genomic_DNA"/>
</dbReference>